<protein>
    <recommendedName>
        <fullName evidence="5">Flagellar hook-associated protein 2</fullName>
        <shortName evidence="5">HAP2</shortName>
    </recommendedName>
    <alternativeName>
        <fullName evidence="5">Flagellar cap protein</fullName>
    </alternativeName>
</protein>
<gene>
    <name evidence="8" type="primary">lafB</name>
    <name evidence="8" type="ORF">LA374_12815</name>
</gene>
<comment type="caution">
    <text evidence="8">The sequence shown here is derived from an EMBL/GenBank/DDBJ whole genome shotgun (WGS) entry which is preliminary data.</text>
</comment>
<dbReference type="EMBL" id="JAIRBT010000016">
    <property type="protein sequence ID" value="MBZ6067080.1"/>
    <property type="molecule type" value="Genomic_DNA"/>
</dbReference>
<comment type="subcellular location">
    <subcellularLocation>
        <location evidence="5">Secreted</location>
    </subcellularLocation>
    <subcellularLocation>
        <location evidence="5">Bacterial flagellum</location>
    </subcellularLocation>
</comment>
<evidence type="ECO:0000256" key="3">
    <source>
        <dbReference type="ARBA" id="ARBA00023054"/>
    </source>
</evidence>
<keyword evidence="4 5" id="KW-0975">Bacterial flagellum</keyword>
<dbReference type="PANTHER" id="PTHR30288">
    <property type="entry name" value="FLAGELLAR CAP/ASSEMBLY PROTEIN FLID"/>
    <property type="match status" value="1"/>
</dbReference>
<proteinExistence type="inferred from homology"/>
<evidence type="ECO:0000313" key="8">
    <source>
        <dbReference type="EMBL" id="MBZ6067080.1"/>
    </source>
</evidence>
<dbReference type="Pfam" id="PF02465">
    <property type="entry name" value="FliD_N"/>
    <property type="match status" value="1"/>
</dbReference>
<dbReference type="Proteomes" id="UP000774958">
    <property type="component" value="Unassembled WGS sequence"/>
</dbReference>
<evidence type="ECO:0000313" key="9">
    <source>
        <dbReference type="Proteomes" id="UP000774958"/>
    </source>
</evidence>
<evidence type="ECO:0000256" key="2">
    <source>
        <dbReference type="ARBA" id="ARBA00011255"/>
    </source>
</evidence>
<dbReference type="InterPro" id="IPR010809">
    <property type="entry name" value="FliD_C"/>
</dbReference>
<feature type="domain" description="Flagellar hook-associated protein 2 N-terminal" evidence="6">
    <location>
        <begin position="4"/>
        <end position="98"/>
    </location>
</feature>
<dbReference type="InterPro" id="IPR010810">
    <property type="entry name" value="Flagellin_hook_IN_motif"/>
</dbReference>
<comment type="function">
    <text evidence="5">Required for morphogenesis and for the elongation of the flagellar filament by facilitating polymerization of the flagellin monomers at the tip of growing filament. Forms a capping structure, which prevents flagellin subunits (transported through the central channel of the flagellum) from leaking out without polymerization at the distal end.</text>
</comment>
<dbReference type="PANTHER" id="PTHR30288:SF0">
    <property type="entry name" value="FLAGELLAR HOOK-ASSOCIATED PROTEIN 2"/>
    <property type="match status" value="1"/>
</dbReference>
<keyword evidence="8" id="KW-0969">Cilium</keyword>
<keyword evidence="8" id="KW-0282">Flagellum</keyword>
<evidence type="ECO:0000259" key="6">
    <source>
        <dbReference type="Pfam" id="PF02465"/>
    </source>
</evidence>
<reference evidence="8 9" key="1">
    <citation type="submission" date="2021-09" db="EMBL/GenBank/DDBJ databases">
        <title>Aeromonas schubertii isolated from Asian sea bass.</title>
        <authorList>
            <person name="Pinpimai K."/>
        </authorList>
    </citation>
    <scope>NUCLEOTIDE SEQUENCE [LARGE SCALE GENOMIC DNA]</scope>
    <source>
        <strain evidence="8 9">CHULA2021a</strain>
    </source>
</reference>
<keyword evidence="8" id="KW-0966">Cell projection</keyword>
<evidence type="ECO:0000256" key="1">
    <source>
        <dbReference type="ARBA" id="ARBA00009764"/>
    </source>
</evidence>
<dbReference type="Pfam" id="PF07196">
    <property type="entry name" value="Flagellin_IN"/>
    <property type="match status" value="1"/>
</dbReference>
<comment type="similarity">
    <text evidence="1 5">Belongs to the FliD family.</text>
</comment>
<dbReference type="RefSeq" id="WP_224163018.1">
    <property type="nucleotide sequence ID" value="NZ_JAIRBT010000016.1"/>
</dbReference>
<keyword evidence="3" id="KW-0175">Coiled coil</keyword>
<dbReference type="InterPro" id="IPR003481">
    <property type="entry name" value="FliD_N"/>
</dbReference>
<organism evidence="8 9">
    <name type="scientific">Aeromonas schubertii</name>
    <dbReference type="NCBI Taxonomy" id="652"/>
    <lineage>
        <taxon>Bacteria</taxon>
        <taxon>Pseudomonadati</taxon>
        <taxon>Pseudomonadota</taxon>
        <taxon>Gammaproteobacteria</taxon>
        <taxon>Aeromonadales</taxon>
        <taxon>Aeromonadaceae</taxon>
        <taxon>Aeromonas</taxon>
    </lineage>
</organism>
<accession>A0ABS7VD71</accession>
<feature type="domain" description="Flagellar hook-associated protein 2 C-terminal" evidence="7">
    <location>
        <begin position="206"/>
        <end position="426"/>
    </location>
</feature>
<evidence type="ECO:0000259" key="7">
    <source>
        <dbReference type="Pfam" id="PF07195"/>
    </source>
</evidence>
<keyword evidence="5" id="KW-0964">Secreted</keyword>
<evidence type="ECO:0000256" key="5">
    <source>
        <dbReference type="RuleBase" id="RU362066"/>
    </source>
</evidence>
<dbReference type="Pfam" id="PF07195">
    <property type="entry name" value="FliD_C"/>
    <property type="match status" value="1"/>
</dbReference>
<name>A0ABS7VD71_9GAMM</name>
<dbReference type="InterPro" id="IPR040026">
    <property type="entry name" value="FliD"/>
</dbReference>
<keyword evidence="9" id="KW-1185">Reference proteome</keyword>
<sequence length="428" mass="46167">MMVDPVTMATQLVAAERMNMDKMLKRQQEAFKAQLEAINGLNTKLSAFQTQLKELNKASTLQAQKATASEEGFMTITSDGKAVSGEYSLFVKQLAQAHQVGMVFTSENDPLPTSGELKLTVAGKEVSIDFVTLPAGSTVKDLVSQINNAPGNDKVKASLVRSDGKLNLVLTSRESGTANAIDVQFSGDPASTFGQAVAARKDVTLAQDAKVTMGSGPGAIEVVSASNKLDKLIDGLTIDLTKAQKPGEAPLRISVTQDKETVTGALKKFVESYNGLVDEMGKLTASDPKNPGALASDSSVRSLKSVLTRSVRDLPNGMSLAQLGIKTDRHGKLTLDETAFNKALEKDPELLGKALLGDDGLLKRMSNAIDPYTARDGIFKRSKESIEKSQKRVDQKMEALDRRMDAAYKRYLNQFTVMNQMLQTMQGI</sequence>
<evidence type="ECO:0000256" key="4">
    <source>
        <dbReference type="ARBA" id="ARBA00023143"/>
    </source>
</evidence>
<comment type="subunit">
    <text evidence="2 5">Homopentamer.</text>
</comment>